<dbReference type="AlphaFoldDB" id="A0A8G1S0X3"/>
<dbReference type="GeneID" id="63857791"/>
<dbReference type="EMBL" id="KZ824629">
    <property type="protein sequence ID" value="RAK80391.1"/>
    <property type="molecule type" value="Genomic_DNA"/>
</dbReference>
<protein>
    <submittedName>
        <fullName evidence="2">Uncharacterized protein</fullName>
    </submittedName>
</protein>
<dbReference type="VEuPathDB" id="FungiDB:BO72DRAFT_303758"/>
<keyword evidence="3" id="KW-1185">Reference proteome</keyword>
<accession>A0A8G1S0X3</accession>
<dbReference type="RefSeq" id="XP_040804401.1">
    <property type="nucleotide sequence ID" value="XM_040940458.1"/>
</dbReference>
<keyword evidence="1" id="KW-1133">Transmembrane helix</keyword>
<feature type="transmembrane region" description="Helical" evidence="1">
    <location>
        <begin position="31"/>
        <end position="52"/>
    </location>
</feature>
<keyword evidence="1" id="KW-0812">Transmembrane</keyword>
<organism evidence="2 3">
    <name type="scientific">Aspergillus fijiensis CBS 313.89</name>
    <dbReference type="NCBI Taxonomy" id="1448319"/>
    <lineage>
        <taxon>Eukaryota</taxon>
        <taxon>Fungi</taxon>
        <taxon>Dikarya</taxon>
        <taxon>Ascomycota</taxon>
        <taxon>Pezizomycotina</taxon>
        <taxon>Eurotiomycetes</taxon>
        <taxon>Eurotiomycetidae</taxon>
        <taxon>Eurotiales</taxon>
        <taxon>Aspergillaceae</taxon>
        <taxon>Aspergillus</taxon>
    </lineage>
</organism>
<proteinExistence type="predicted"/>
<gene>
    <name evidence="2" type="ORF">BO72DRAFT_303758</name>
</gene>
<name>A0A8G1S0X3_9EURO</name>
<evidence type="ECO:0000256" key="1">
    <source>
        <dbReference type="SAM" id="Phobius"/>
    </source>
</evidence>
<sequence length="113" mass="12487">MSVANHHGLKFNIRGSRPMMMDASNFCPSPVLVLVMLVLGTPCFSSVCMSVVRKLKRGGRGEERVPSSNCLLTCGRNHRSPGSVPQGVVCYHLPYRTAPSPCHSHSYFHRVFD</sequence>
<reference evidence="2 3" key="1">
    <citation type="submission" date="2018-02" db="EMBL/GenBank/DDBJ databases">
        <title>The genomes of Aspergillus section Nigri reveals drivers in fungal speciation.</title>
        <authorList>
            <consortium name="DOE Joint Genome Institute"/>
            <person name="Vesth T.C."/>
            <person name="Nybo J."/>
            <person name="Theobald S."/>
            <person name="Brandl J."/>
            <person name="Frisvad J.C."/>
            <person name="Nielsen K.F."/>
            <person name="Lyhne E.K."/>
            <person name="Kogle M.E."/>
            <person name="Kuo A."/>
            <person name="Riley R."/>
            <person name="Clum A."/>
            <person name="Nolan M."/>
            <person name="Lipzen A."/>
            <person name="Salamov A."/>
            <person name="Henrissat B."/>
            <person name="Wiebenga A."/>
            <person name="De vries R.P."/>
            <person name="Grigoriev I.V."/>
            <person name="Mortensen U.H."/>
            <person name="Andersen M.R."/>
            <person name="Baker S.E."/>
        </authorList>
    </citation>
    <scope>NUCLEOTIDE SEQUENCE [LARGE SCALE GENOMIC DNA]</scope>
    <source>
        <strain evidence="2 3">CBS 313.89</strain>
    </source>
</reference>
<evidence type="ECO:0000313" key="3">
    <source>
        <dbReference type="Proteomes" id="UP000249789"/>
    </source>
</evidence>
<evidence type="ECO:0000313" key="2">
    <source>
        <dbReference type="EMBL" id="RAK80391.1"/>
    </source>
</evidence>
<keyword evidence="1" id="KW-0472">Membrane</keyword>
<dbReference type="Proteomes" id="UP000249789">
    <property type="component" value="Unassembled WGS sequence"/>
</dbReference>